<dbReference type="EMBL" id="CP095049">
    <property type="protein sequence ID" value="UOQ52528.1"/>
    <property type="molecule type" value="Genomic_DNA"/>
</dbReference>
<protein>
    <submittedName>
        <fullName evidence="2">T9SS type A sorting domain-containing protein</fullName>
    </submittedName>
</protein>
<accession>A0ABY4F7N2</accession>
<dbReference type="NCBIfam" id="TIGR04183">
    <property type="entry name" value="Por_Secre_tail"/>
    <property type="match status" value="1"/>
</dbReference>
<name>A0ABY4F7N2_9BACT</name>
<dbReference type="InterPro" id="IPR026444">
    <property type="entry name" value="Secre_tail"/>
</dbReference>
<sequence length="783" mass="84862">MIYQFANWNWEIPRSDPNYCKTWAIRRPNDGRSDAVVIESPWVGPRNGILALIARNQDYTKAKGWELLRMDFGGVTANPMPYFILYNKYTGTLRTFFYLNNQGGTYTTGATVTMGHSSANGSRNPGVLAMSRETLLTPEAYTAATDANDEIVTYVTKMTDQEGWIVADFTIGFDPNIGSSAYYGTALQFKVQGVVTNNINLKGEFNFKTSQDDGISFAGKDSQTQKTGSGPTASERKFLANSKKVFGVVDDITKFVDKFAAKATKTAKNTAAVSPSASDAASKIAAIATADKTSPSVFKKVLNVLGATGTALGIIGNVVGLLWPEEKAPAVAPPFTPTVSNGSIILTGSITTTYPLYSITVQTPGAQHFNDGKSQTYYNCALGLFSIKNTPRVNSATWRYTYDTAPYEDYYVELFYDRTSLQVANNLVATYNEAAGLKLVSAQAAIVVEQKREDVYADPYMRQQIASGEIVIDVDNDTTVMYQTPFIDLGNFRNQAITVASNYALSELSYKPNYYTSPYKVSVRIKAILQRKNATLDEAPIYYVQDYAITDQGPSAGVYNPRVNNTPFWTGNPIEPAFSNLLSGLAQNAPGQFLSDYTLPAGTYSSPLVVSAAKDILFPGTNPAGSSATFDHPGNGTSYLLSNTGISLGEGFSVRAGTNFVATTPLQGWKQGGQALVESNGPNQCPYNPDAYRILAAAPLQQALTGLAIYPNPTQGEFSITAKSYVGGTLTIYDGLGKQVEKIDLSFLGEHTYRVNLTGHAPGLYIVRMRTGQTTVSQKLLLQ</sequence>
<organism evidence="2 3">
    <name type="scientific">Hymenobacter cellulosivorans</name>
    <dbReference type="NCBI Taxonomy" id="2932249"/>
    <lineage>
        <taxon>Bacteria</taxon>
        <taxon>Pseudomonadati</taxon>
        <taxon>Bacteroidota</taxon>
        <taxon>Cytophagia</taxon>
        <taxon>Cytophagales</taxon>
        <taxon>Hymenobacteraceae</taxon>
        <taxon>Hymenobacter</taxon>
    </lineage>
</organism>
<dbReference type="RefSeq" id="WP_244716600.1">
    <property type="nucleotide sequence ID" value="NZ_CP095049.1"/>
</dbReference>
<gene>
    <name evidence="2" type="ORF">MUN80_22600</name>
</gene>
<feature type="domain" description="Secretion system C-terminal sorting" evidence="1">
    <location>
        <begin position="709"/>
        <end position="781"/>
    </location>
</feature>
<evidence type="ECO:0000313" key="3">
    <source>
        <dbReference type="Proteomes" id="UP000831785"/>
    </source>
</evidence>
<dbReference type="Pfam" id="PF18962">
    <property type="entry name" value="Por_Secre_tail"/>
    <property type="match status" value="1"/>
</dbReference>
<proteinExistence type="predicted"/>
<keyword evidence="3" id="KW-1185">Reference proteome</keyword>
<dbReference type="Proteomes" id="UP000831785">
    <property type="component" value="Chromosome"/>
</dbReference>
<reference evidence="2 3" key="1">
    <citation type="submission" date="2022-04" db="EMBL/GenBank/DDBJ databases">
        <title>Hymenobacter sp. isolated from the air.</title>
        <authorList>
            <person name="Won M."/>
            <person name="Lee C.-M."/>
            <person name="Woen H.-Y."/>
            <person name="Kwon S.-W."/>
        </authorList>
    </citation>
    <scope>NUCLEOTIDE SEQUENCE [LARGE SCALE GENOMIC DNA]</scope>
    <source>
        <strain evidence="3">5116 S-27</strain>
    </source>
</reference>
<evidence type="ECO:0000313" key="2">
    <source>
        <dbReference type="EMBL" id="UOQ52528.1"/>
    </source>
</evidence>
<evidence type="ECO:0000259" key="1">
    <source>
        <dbReference type="Pfam" id="PF18962"/>
    </source>
</evidence>